<accession>A0A4C1XD27</accession>
<organism evidence="2 3">
    <name type="scientific">Eumeta variegata</name>
    <name type="common">Bagworm moth</name>
    <name type="synonym">Eumeta japonica</name>
    <dbReference type="NCBI Taxonomy" id="151549"/>
    <lineage>
        <taxon>Eukaryota</taxon>
        <taxon>Metazoa</taxon>
        <taxon>Ecdysozoa</taxon>
        <taxon>Arthropoda</taxon>
        <taxon>Hexapoda</taxon>
        <taxon>Insecta</taxon>
        <taxon>Pterygota</taxon>
        <taxon>Neoptera</taxon>
        <taxon>Endopterygota</taxon>
        <taxon>Lepidoptera</taxon>
        <taxon>Glossata</taxon>
        <taxon>Ditrysia</taxon>
        <taxon>Tineoidea</taxon>
        <taxon>Psychidae</taxon>
        <taxon>Oiketicinae</taxon>
        <taxon>Eumeta</taxon>
    </lineage>
</organism>
<evidence type="ECO:0000313" key="2">
    <source>
        <dbReference type="EMBL" id="GBP61791.1"/>
    </source>
</evidence>
<reference evidence="2 3" key="1">
    <citation type="journal article" date="2019" name="Commun. Biol.">
        <title>The bagworm genome reveals a unique fibroin gene that provides high tensile strength.</title>
        <authorList>
            <person name="Kono N."/>
            <person name="Nakamura H."/>
            <person name="Ohtoshi R."/>
            <person name="Tomita M."/>
            <person name="Numata K."/>
            <person name="Arakawa K."/>
        </authorList>
    </citation>
    <scope>NUCLEOTIDE SEQUENCE [LARGE SCALE GENOMIC DNA]</scope>
</reference>
<dbReference type="Proteomes" id="UP000299102">
    <property type="component" value="Unassembled WGS sequence"/>
</dbReference>
<proteinExistence type="predicted"/>
<keyword evidence="3" id="KW-1185">Reference proteome</keyword>
<dbReference type="EMBL" id="BGZK01000823">
    <property type="protein sequence ID" value="GBP61791.1"/>
    <property type="molecule type" value="Genomic_DNA"/>
</dbReference>
<evidence type="ECO:0000256" key="1">
    <source>
        <dbReference type="SAM" id="MobiDB-lite"/>
    </source>
</evidence>
<gene>
    <name evidence="2" type="ORF">EVAR_88714_1</name>
</gene>
<dbReference type="AlphaFoldDB" id="A0A4C1XD27"/>
<sequence length="129" mass="14382">MKIGIRLVRASGPPNTFLAVGEPAIDEAFEKQYNHPPNRRREKDMKKCNIAAIIHIAFGGSTRPSGVAQSRRPVPRRRLRRLKFSAPAALNVPRSQSAGDGDGMQPCRIELHTTSFRARSRVHDTSITR</sequence>
<evidence type="ECO:0000313" key="3">
    <source>
        <dbReference type="Proteomes" id="UP000299102"/>
    </source>
</evidence>
<feature type="region of interest" description="Disordered" evidence="1">
    <location>
        <begin position="86"/>
        <end position="107"/>
    </location>
</feature>
<protein>
    <submittedName>
        <fullName evidence="2">Uncharacterized protein</fullName>
    </submittedName>
</protein>
<name>A0A4C1XD27_EUMVA</name>
<comment type="caution">
    <text evidence="2">The sequence shown here is derived from an EMBL/GenBank/DDBJ whole genome shotgun (WGS) entry which is preliminary data.</text>
</comment>